<organism evidence="1 2">
    <name type="scientific">Melastoma candidum</name>
    <dbReference type="NCBI Taxonomy" id="119954"/>
    <lineage>
        <taxon>Eukaryota</taxon>
        <taxon>Viridiplantae</taxon>
        <taxon>Streptophyta</taxon>
        <taxon>Embryophyta</taxon>
        <taxon>Tracheophyta</taxon>
        <taxon>Spermatophyta</taxon>
        <taxon>Magnoliopsida</taxon>
        <taxon>eudicotyledons</taxon>
        <taxon>Gunneridae</taxon>
        <taxon>Pentapetalae</taxon>
        <taxon>rosids</taxon>
        <taxon>malvids</taxon>
        <taxon>Myrtales</taxon>
        <taxon>Melastomataceae</taxon>
        <taxon>Melastomatoideae</taxon>
        <taxon>Melastomateae</taxon>
        <taxon>Melastoma</taxon>
    </lineage>
</organism>
<gene>
    <name evidence="1" type="ORF">MLD38_028386</name>
</gene>
<accession>A0ACB9N280</accession>
<protein>
    <submittedName>
        <fullName evidence="1">Uncharacterized protein</fullName>
    </submittedName>
</protein>
<dbReference type="EMBL" id="CM042887">
    <property type="protein sequence ID" value="KAI4330078.1"/>
    <property type="molecule type" value="Genomic_DNA"/>
</dbReference>
<comment type="caution">
    <text evidence="1">The sequence shown here is derived from an EMBL/GenBank/DDBJ whole genome shotgun (WGS) entry which is preliminary data.</text>
</comment>
<sequence length="155" mass="16305">MDKDAVKRYLENGSSSAGPGSASTRTPRFFESFIMNGLRVLSVEPGRVLCSLSVPDRLLNAGNFLHGGATAALVDMVGSATIFSVGAPTSGVSVEINVSYLDSAFAGEEIEIEGKVLRVGKAVGVVTVELRKKNGKIIAQARHTKYLAIPVPSKL</sequence>
<dbReference type="Proteomes" id="UP001057402">
    <property type="component" value="Chromosome 8"/>
</dbReference>
<keyword evidence="2" id="KW-1185">Reference proteome</keyword>
<reference evidence="2" key="1">
    <citation type="journal article" date="2023" name="Front. Plant Sci.">
        <title>Chromosomal-level genome assembly of Melastoma candidum provides insights into trichome evolution.</title>
        <authorList>
            <person name="Zhong Y."/>
            <person name="Wu W."/>
            <person name="Sun C."/>
            <person name="Zou P."/>
            <person name="Liu Y."/>
            <person name="Dai S."/>
            <person name="Zhou R."/>
        </authorList>
    </citation>
    <scope>NUCLEOTIDE SEQUENCE [LARGE SCALE GENOMIC DNA]</scope>
</reference>
<evidence type="ECO:0000313" key="1">
    <source>
        <dbReference type="EMBL" id="KAI4330078.1"/>
    </source>
</evidence>
<name>A0ACB9N280_9MYRT</name>
<evidence type="ECO:0000313" key="2">
    <source>
        <dbReference type="Proteomes" id="UP001057402"/>
    </source>
</evidence>
<proteinExistence type="predicted"/>